<gene>
    <name evidence="1" type="ORF">CN585_26385</name>
</gene>
<organism evidence="1 2">
    <name type="scientific">Bacillus toyonensis</name>
    <dbReference type="NCBI Taxonomy" id="155322"/>
    <lineage>
        <taxon>Bacteria</taxon>
        <taxon>Bacillati</taxon>
        <taxon>Bacillota</taxon>
        <taxon>Bacilli</taxon>
        <taxon>Bacillales</taxon>
        <taxon>Bacillaceae</taxon>
        <taxon>Bacillus</taxon>
        <taxon>Bacillus cereus group</taxon>
    </lineage>
</organism>
<dbReference type="Proteomes" id="UP000220841">
    <property type="component" value="Unassembled WGS sequence"/>
</dbReference>
<accession>A0A2A8H8K9</accession>
<dbReference type="EMBL" id="NUBY01000204">
    <property type="protein sequence ID" value="PEP94566.1"/>
    <property type="molecule type" value="Genomic_DNA"/>
</dbReference>
<sequence>MTTITHIIDYQAIQPINKTDATTFTIPDSPNKAILANIELKIPIKDSRDNRVELIATVGVKGITDISQILFRVFRNNIEIFNTQVSIRSTDSEQYYVETFQTINKNISCGIHEYTLTVENLTSAASADVIGPLTFSALAIGQGHNIY</sequence>
<evidence type="ECO:0000313" key="2">
    <source>
        <dbReference type="Proteomes" id="UP000220841"/>
    </source>
</evidence>
<name>A0A2A8H8K9_9BACI</name>
<evidence type="ECO:0000313" key="1">
    <source>
        <dbReference type="EMBL" id="PEP94566.1"/>
    </source>
</evidence>
<reference evidence="1 2" key="1">
    <citation type="submission" date="2017-09" db="EMBL/GenBank/DDBJ databases">
        <title>Large-scale bioinformatics analysis of Bacillus genomes uncovers conserved roles of natural products in bacterial physiology.</title>
        <authorList>
            <consortium name="Agbiome Team Llc"/>
            <person name="Bleich R.M."/>
            <person name="Grubbs K.J."/>
            <person name="Santa Maria K.C."/>
            <person name="Allen S.E."/>
            <person name="Farag S."/>
            <person name="Shank E.A."/>
            <person name="Bowers A."/>
        </authorList>
    </citation>
    <scope>NUCLEOTIDE SEQUENCE [LARGE SCALE GENOMIC DNA]</scope>
    <source>
        <strain evidence="1 2">AFS021349</strain>
    </source>
</reference>
<protein>
    <submittedName>
        <fullName evidence="1">Exosporium protein C</fullName>
    </submittedName>
</protein>
<proteinExistence type="predicted"/>
<comment type="caution">
    <text evidence="1">The sequence shown here is derived from an EMBL/GenBank/DDBJ whole genome shotgun (WGS) entry which is preliminary data.</text>
</comment>
<dbReference type="AlphaFoldDB" id="A0A2A8H8K9"/>